<comment type="similarity">
    <text evidence="1 3">Belongs to the polypeptide deformylase family.</text>
</comment>
<dbReference type="EMBL" id="VULX01000018">
    <property type="protein sequence ID" value="MSR91913.1"/>
    <property type="molecule type" value="Genomic_DNA"/>
</dbReference>
<comment type="catalytic activity">
    <reaction evidence="3">
        <text>N-terminal N-formyl-L-methionyl-[peptide] + H2O = N-terminal L-methionyl-[peptide] + formate</text>
        <dbReference type="Rhea" id="RHEA:24420"/>
        <dbReference type="Rhea" id="RHEA-COMP:10639"/>
        <dbReference type="Rhea" id="RHEA-COMP:10640"/>
        <dbReference type="ChEBI" id="CHEBI:15377"/>
        <dbReference type="ChEBI" id="CHEBI:15740"/>
        <dbReference type="ChEBI" id="CHEBI:49298"/>
        <dbReference type="ChEBI" id="CHEBI:64731"/>
        <dbReference type="EC" id="3.5.1.88"/>
    </reaction>
</comment>
<dbReference type="HAMAP" id="MF_00163">
    <property type="entry name" value="Pep_deformylase"/>
    <property type="match status" value="1"/>
</dbReference>
<name>A0A7X2MZI4_9CLOT</name>
<dbReference type="InterPro" id="IPR036821">
    <property type="entry name" value="Peptide_deformylase_sf"/>
</dbReference>
<dbReference type="EC" id="3.5.1.88" evidence="3"/>
<feature type="binding site" evidence="3">
    <location>
        <position position="89"/>
    </location>
    <ligand>
        <name>Fe cation</name>
        <dbReference type="ChEBI" id="CHEBI:24875"/>
    </ligand>
</feature>
<dbReference type="PANTHER" id="PTHR10458:SF22">
    <property type="entry name" value="PEPTIDE DEFORMYLASE"/>
    <property type="match status" value="1"/>
</dbReference>
<evidence type="ECO:0000313" key="4">
    <source>
        <dbReference type="EMBL" id="MSR91913.1"/>
    </source>
</evidence>
<dbReference type="CDD" id="cd00487">
    <property type="entry name" value="Pep_deformylase"/>
    <property type="match status" value="1"/>
</dbReference>
<dbReference type="AlphaFoldDB" id="A0A7X2MZI4"/>
<keyword evidence="3 4" id="KW-0378">Hydrolase</keyword>
<proteinExistence type="inferred from homology"/>
<feature type="binding site" evidence="3">
    <location>
        <position position="131"/>
    </location>
    <ligand>
        <name>Fe cation</name>
        <dbReference type="ChEBI" id="CHEBI:24875"/>
    </ligand>
</feature>
<comment type="function">
    <text evidence="3">Removes the formyl group from the N-terminal Met of newly synthesized proteins. Requires at least a dipeptide for an efficient rate of reaction. N-terminal L-methionine is a prerequisite for activity but the enzyme has broad specificity at other positions.</text>
</comment>
<feature type="active site" evidence="3">
    <location>
        <position position="132"/>
    </location>
</feature>
<feature type="binding site" evidence="3">
    <location>
        <position position="135"/>
    </location>
    <ligand>
        <name>Fe cation</name>
        <dbReference type="ChEBI" id="CHEBI:24875"/>
    </ligand>
</feature>
<keyword evidence="5" id="KW-1185">Reference proteome</keyword>
<evidence type="ECO:0000256" key="3">
    <source>
        <dbReference type="HAMAP-Rule" id="MF_00163"/>
    </source>
</evidence>
<keyword evidence="3" id="KW-0479">Metal-binding</keyword>
<evidence type="ECO:0000256" key="1">
    <source>
        <dbReference type="ARBA" id="ARBA00010759"/>
    </source>
</evidence>
<dbReference type="GO" id="GO:0046872">
    <property type="term" value="F:metal ion binding"/>
    <property type="evidence" value="ECO:0007669"/>
    <property type="project" value="UniProtKB-KW"/>
</dbReference>
<dbReference type="RefSeq" id="WP_154531813.1">
    <property type="nucleotide sequence ID" value="NZ_JAQXTV010000157.1"/>
</dbReference>
<dbReference type="PIRSF" id="PIRSF004749">
    <property type="entry name" value="Pep_def"/>
    <property type="match status" value="1"/>
</dbReference>
<keyword evidence="3" id="KW-0648">Protein biosynthesis</keyword>
<sequence>MALRQIRIYDDPILRKKAREVDEVNDHIRMILDDMLDTLHNTENGAAIAAPQVGILKRLVVIDMGSGIFKLVNPKIVEQSDTQKCVEGCLSFPGRFGETERPKYVTVEALGEDGEKFTLRADGDMAKCLCHEIDHLDGILFIDKVTKWLDLH</sequence>
<organism evidence="4 5">
    <name type="scientific">Inconstantimicrobium porci</name>
    <dbReference type="NCBI Taxonomy" id="2652291"/>
    <lineage>
        <taxon>Bacteria</taxon>
        <taxon>Bacillati</taxon>
        <taxon>Bacillota</taxon>
        <taxon>Clostridia</taxon>
        <taxon>Eubacteriales</taxon>
        <taxon>Clostridiaceae</taxon>
        <taxon>Inconstantimicrobium</taxon>
    </lineage>
</organism>
<dbReference type="Proteomes" id="UP000460287">
    <property type="component" value="Unassembled WGS sequence"/>
</dbReference>
<comment type="cofactor">
    <cofactor evidence="3">
        <name>Fe(2+)</name>
        <dbReference type="ChEBI" id="CHEBI:29033"/>
    </cofactor>
    <text evidence="3">Binds 1 Fe(2+) ion.</text>
</comment>
<gene>
    <name evidence="3 4" type="primary">def</name>
    <name evidence="4" type="ORF">FYJ33_10985</name>
</gene>
<dbReference type="GO" id="GO:0042586">
    <property type="term" value="F:peptide deformylase activity"/>
    <property type="evidence" value="ECO:0007669"/>
    <property type="project" value="UniProtKB-UniRule"/>
</dbReference>
<dbReference type="PRINTS" id="PR01576">
    <property type="entry name" value="PDEFORMYLASE"/>
</dbReference>
<dbReference type="NCBIfam" id="NF001159">
    <property type="entry name" value="PRK00150.1-3"/>
    <property type="match status" value="1"/>
</dbReference>
<dbReference type="NCBIfam" id="TIGR00079">
    <property type="entry name" value="pept_deformyl"/>
    <property type="match status" value="1"/>
</dbReference>
<dbReference type="Gene3D" id="3.90.45.10">
    <property type="entry name" value="Peptide deformylase"/>
    <property type="match status" value="1"/>
</dbReference>
<evidence type="ECO:0000256" key="2">
    <source>
        <dbReference type="ARBA" id="ARBA00023004"/>
    </source>
</evidence>
<dbReference type="PANTHER" id="PTHR10458">
    <property type="entry name" value="PEPTIDE DEFORMYLASE"/>
    <property type="match status" value="1"/>
</dbReference>
<reference evidence="4 5" key="1">
    <citation type="submission" date="2019-08" db="EMBL/GenBank/DDBJ databases">
        <title>In-depth cultivation of the pig gut microbiome towards novel bacterial diversity and tailored functional studies.</title>
        <authorList>
            <person name="Wylensek D."/>
            <person name="Hitch T.C.A."/>
            <person name="Clavel T."/>
        </authorList>
    </citation>
    <scope>NUCLEOTIDE SEQUENCE [LARGE SCALE GENOMIC DNA]</scope>
    <source>
        <strain evidence="4 5">WCA-383-APC-5B</strain>
    </source>
</reference>
<dbReference type="InterPro" id="IPR023635">
    <property type="entry name" value="Peptide_deformylase"/>
</dbReference>
<keyword evidence="2 3" id="KW-0408">Iron</keyword>
<protein>
    <recommendedName>
        <fullName evidence="3">Peptide deformylase</fullName>
        <shortName evidence="3">PDF</shortName>
        <ecNumber evidence="3">3.5.1.88</ecNumber>
    </recommendedName>
    <alternativeName>
        <fullName evidence="3">Polypeptide deformylase</fullName>
    </alternativeName>
</protein>
<dbReference type="Pfam" id="PF01327">
    <property type="entry name" value="Pep_deformylase"/>
    <property type="match status" value="1"/>
</dbReference>
<evidence type="ECO:0000313" key="5">
    <source>
        <dbReference type="Proteomes" id="UP000460287"/>
    </source>
</evidence>
<dbReference type="GO" id="GO:0006412">
    <property type="term" value="P:translation"/>
    <property type="evidence" value="ECO:0007669"/>
    <property type="project" value="UniProtKB-UniRule"/>
</dbReference>
<dbReference type="SUPFAM" id="SSF56420">
    <property type="entry name" value="Peptide deformylase"/>
    <property type="match status" value="1"/>
</dbReference>
<accession>A0A7X2MZI4</accession>
<comment type="caution">
    <text evidence="4">The sequence shown here is derived from an EMBL/GenBank/DDBJ whole genome shotgun (WGS) entry which is preliminary data.</text>
</comment>